<proteinExistence type="predicted"/>
<protein>
    <recommendedName>
        <fullName evidence="3">CRISPR-associated protein Cas6 C-terminal domain-containing protein</fullName>
    </recommendedName>
</protein>
<dbReference type="AlphaFoldDB" id="A0A419T1E0"/>
<name>A0A419T1E0_9FIRM</name>
<sequence length="257" mass="30778">MKIKRFEVILEFKDKIKFIEDPELAFYKMIFRRLKNIVCITPTTECSRCSYLKKCVYYYLSGNNFFDIETIPVVIKKPLISKKIYNSGEKLNLKYIFLGKSTAHMDFFSFIIKEFETRGIFRERYRFFIRRLKYDNIEQINGEGIKGFNIITPIDYRKNIFKEEFNKISRLNEQHKITNNTIEYKDYKYESFLRDFQFKNNIYLVGNKIKYRGRVGRIYFENKIVIDNFLNLLKIVGLGSLYSLGGGNFEFIGNNVT</sequence>
<reference evidence="1 2" key="1">
    <citation type="submission" date="2016-08" db="EMBL/GenBank/DDBJ databases">
        <title>Novel Firmicutes and Novel Genomes.</title>
        <authorList>
            <person name="Poppleton D.I."/>
            <person name="Gribaldo S."/>
        </authorList>
    </citation>
    <scope>NUCLEOTIDE SEQUENCE [LARGE SCALE GENOMIC DNA]</scope>
    <source>
        <strain evidence="1 2">CTT3</strain>
    </source>
</reference>
<evidence type="ECO:0000313" key="2">
    <source>
        <dbReference type="Proteomes" id="UP000284177"/>
    </source>
</evidence>
<dbReference type="RefSeq" id="WP_120169744.1">
    <property type="nucleotide sequence ID" value="NZ_MCIB01000023.1"/>
</dbReference>
<evidence type="ECO:0000313" key="1">
    <source>
        <dbReference type="EMBL" id="RKD31287.1"/>
    </source>
</evidence>
<accession>A0A419T1E0</accession>
<dbReference type="OrthoDB" id="9787241at2"/>
<keyword evidence="2" id="KW-1185">Reference proteome</keyword>
<evidence type="ECO:0008006" key="3">
    <source>
        <dbReference type="Google" id="ProtNLM"/>
    </source>
</evidence>
<gene>
    <name evidence="1" type="ORF">BET03_03930</name>
</gene>
<dbReference type="EMBL" id="MCIB01000023">
    <property type="protein sequence ID" value="RKD31287.1"/>
    <property type="molecule type" value="Genomic_DNA"/>
</dbReference>
<comment type="caution">
    <text evidence="1">The sequence shown here is derived from an EMBL/GenBank/DDBJ whole genome shotgun (WGS) entry which is preliminary data.</text>
</comment>
<organism evidence="1 2">
    <name type="scientific">Thermohalobacter berrensis</name>
    <dbReference type="NCBI Taxonomy" id="99594"/>
    <lineage>
        <taxon>Bacteria</taxon>
        <taxon>Bacillati</taxon>
        <taxon>Bacillota</taxon>
        <taxon>Tissierellia</taxon>
        <taxon>Tissierellales</taxon>
        <taxon>Thermohalobacteraceae</taxon>
        <taxon>Thermohalobacter</taxon>
    </lineage>
</organism>
<dbReference type="Proteomes" id="UP000284177">
    <property type="component" value="Unassembled WGS sequence"/>
</dbReference>